<dbReference type="EC" id="3.1.-.-" evidence="16"/>
<keyword evidence="1 16" id="KW-0597">Phosphoprotein</keyword>
<dbReference type="GO" id="GO:0017108">
    <property type="term" value="F:5'-flap endonuclease activity"/>
    <property type="evidence" value="ECO:0007669"/>
    <property type="project" value="UniProtKB-UniRule"/>
</dbReference>
<keyword evidence="12 16" id="KW-0539">Nucleus</keyword>
<dbReference type="GO" id="GO:0006284">
    <property type="term" value="P:base-excision repair"/>
    <property type="evidence" value="ECO:0007669"/>
    <property type="project" value="UniProtKB-UniRule"/>
</dbReference>
<comment type="similarity">
    <text evidence="14 16">Belongs to the XPG/RAD2 endonuclease family. FEN1 subfamily.</text>
</comment>
<dbReference type="RefSeq" id="XP_040745813.1">
    <property type="nucleotide sequence ID" value="XM_040883125.1"/>
</dbReference>
<organism evidence="20 21">
    <name type="scientific">Linderina pennispora</name>
    <dbReference type="NCBI Taxonomy" id="61395"/>
    <lineage>
        <taxon>Eukaryota</taxon>
        <taxon>Fungi</taxon>
        <taxon>Fungi incertae sedis</taxon>
        <taxon>Zoopagomycota</taxon>
        <taxon>Kickxellomycotina</taxon>
        <taxon>Kickxellomycetes</taxon>
        <taxon>Kickxellales</taxon>
        <taxon>Kickxellaceae</taxon>
        <taxon>Linderina</taxon>
    </lineage>
</organism>
<dbReference type="HAMAP" id="MF_00614">
    <property type="entry name" value="Fen"/>
    <property type="match status" value="1"/>
</dbReference>
<evidence type="ECO:0000256" key="11">
    <source>
        <dbReference type="ARBA" id="ARBA00023204"/>
    </source>
</evidence>
<dbReference type="SUPFAM" id="SSF88723">
    <property type="entry name" value="PIN domain-like"/>
    <property type="match status" value="1"/>
</dbReference>
<dbReference type="PROSITE" id="PS00842">
    <property type="entry name" value="XPG_2"/>
    <property type="match status" value="1"/>
</dbReference>
<keyword evidence="11 16" id="KW-0234">DNA repair</keyword>
<dbReference type="AlphaFoldDB" id="A0A1Y1WFV8"/>
<dbReference type="OrthoDB" id="1937206at2759"/>
<dbReference type="PROSITE" id="PS00841">
    <property type="entry name" value="XPG_1"/>
    <property type="match status" value="1"/>
</dbReference>
<evidence type="ECO:0000256" key="2">
    <source>
        <dbReference type="ARBA" id="ARBA00022705"/>
    </source>
</evidence>
<dbReference type="GO" id="GO:0003677">
    <property type="term" value="F:DNA binding"/>
    <property type="evidence" value="ECO:0007669"/>
    <property type="project" value="UniProtKB-UniRule"/>
</dbReference>
<comment type="cofactor">
    <cofactor evidence="16">
        <name>Mg(2+)</name>
        <dbReference type="ChEBI" id="CHEBI:18420"/>
    </cofactor>
    <text evidence="16">Binds 2 magnesium ions per subunit. They probably participate in the reaction catalyzed by the enzyme. May bind an additional third magnesium ion after substrate binding.</text>
</comment>
<dbReference type="PANTHER" id="PTHR11081">
    <property type="entry name" value="FLAP ENDONUCLEASE FAMILY MEMBER"/>
    <property type="match status" value="1"/>
</dbReference>
<comment type="subunit">
    <text evidence="15">Interacts with PCNA1 and PCNA2. Three molecules of FEN1 bind to one PCNA trimer with each molecule binding to one PCNA monomer. PCNA stimulates the nuclease activity without altering cleavage specificity.</text>
</comment>
<dbReference type="Proteomes" id="UP000193922">
    <property type="component" value="Unassembled WGS sequence"/>
</dbReference>
<dbReference type="InterPro" id="IPR006085">
    <property type="entry name" value="XPG_DNA_repair_N"/>
</dbReference>
<feature type="region of interest" description="Disordered" evidence="17">
    <location>
        <begin position="93"/>
        <end position="119"/>
    </location>
</feature>
<keyword evidence="10 16" id="KW-0496">Mitochondrion</keyword>
<dbReference type="InterPro" id="IPR019974">
    <property type="entry name" value="XPG_CS"/>
</dbReference>
<sequence length="381" mass="42157">MGIKGFKQVLGDHAPKAIRRITMKSLVGRKVAIDASTSLYQFLVAVRSQGQNLTTSEGDVTSHLIGLFYRTINMLENGLKPVYVFDGKPPTMKSGELAKRRERREKAESDLKKAEEEGDAEEIVKHTKRLAKVTPEINDEARRLLKLMGVPYVTAPCEAEAECAALARQGKVWAAASQDMDTLLFGAPVLIRNLTVPTNTSTANGRRLVEIEEIHLEDVLQGLGDFSIDQLIDMGILLGCDYCDSIRGVGPKSAYTHISDLKSIEEIVKLEKIAKAVPEHWPFEQARELFRSPEVSDCDQTFVWEKPDVEGLVQFLVKEKEFSEDRVRSGAAKLMKNVGKPAQGRLDAFFKTSKPQPRPAAATGKRNQQVAKGGAVKKAKK</sequence>
<dbReference type="Gene3D" id="1.10.150.20">
    <property type="entry name" value="5' to 3' exonuclease, C-terminal subdomain"/>
    <property type="match status" value="1"/>
</dbReference>
<evidence type="ECO:0000259" key="18">
    <source>
        <dbReference type="SMART" id="SM00484"/>
    </source>
</evidence>
<accession>A0A1Y1WFV8</accession>
<feature type="domain" description="XPG-I" evidence="18">
    <location>
        <begin position="146"/>
        <end position="225"/>
    </location>
</feature>
<dbReference type="STRING" id="61395.A0A1Y1WFV8"/>
<name>A0A1Y1WFV8_9FUNG</name>
<evidence type="ECO:0000256" key="4">
    <source>
        <dbReference type="ARBA" id="ARBA00022723"/>
    </source>
</evidence>
<reference evidence="20 21" key="1">
    <citation type="submission" date="2016-07" db="EMBL/GenBank/DDBJ databases">
        <title>Pervasive Adenine N6-methylation of Active Genes in Fungi.</title>
        <authorList>
            <consortium name="DOE Joint Genome Institute"/>
            <person name="Mondo S.J."/>
            <person name="Dannebaum R.O."/>
            <person name="Kuo R.C."/>
            <person name="Labutti K."/>
            <person name="Haridas S."/>
            <person name="Kuo A."/>
            <person name="Salamov A."/>
            <person name="Ahrendt S.R."/>
            <person name="Lipzen A."/>
            <person name="Sullivan W."/>
            <person name="Andreopoulos W.B."/>
            <person name="Clum A."/>
            <person name="Lindquist E."/>
            <person name="Daum C."/>
            <person name="Ramamoorthy G.K."/>
            <person name="Gryganskyi A."/>
            <person name="Culley D."/>
            <person name="Magnuson J.K."/>
            <person name="James T.Y."/>
            <person name="O'Malley M.A."/>
            <person name="Stajich J.E."/>
            <person name="Spatafora J.W."/>
            <person name="Visel A."/>
            <person name="Grigoriev I.V."/>
        </authorList>
    </citation>
    <scope>NUCLEOTIDE SEQUENCE [LARGE SCALE GENOMIC DNA]</scope>
    <source>
        <strain evidence="20 21">ATCC 12442</strain>
    </source>
</reference>
<keyword evidence="3 16" id="KW-0540">Nuclease</keyword>
<feature type="domain" description="XPG N-terminal" evidence="19">
    <location>
        <begin position="1"/>
        <end position="107"/>
    </location>
</feature>
<dbReference type="FunFam" id="3.40.50.1010:FF:000016">
    <property type="entry name" value="Flap endonuclease 1"/>
    <property type="match status" value="1"/>
</dbReference>
<keyword evidence="5 16" id="KW-0255">Endonuclease</keyword>
<evidence type="ECO:0000256" key="8">
    <source>
        <dbReference type="ARBA" id="ARBA00022839"/>
    </source>
</evidence>
<dbReference type="GO" id="GO:0005730">
    <property type="term" value="C:nucleolus"/>
    <property type="evidence" value="ECO:0007669"/>
    <property type="project" value="UniProtKB-SubCell"/>
</dbReference>
<dbReference type="SMART" id="SM00279">
    <property type="entry name" value="HhH2"/>
    <property type="match status" value="1"/>
</dbReference>
<protein>
    <recommendedName>
        <fullName evidence="16">Flap endonuclease 1</fullName>
        <shortName evidence="16">FEN-1</shortName>
        <ecNumber evidence="16">3.1.-.-</ecNumber>
    </recommendedName>
    <alternativeName>
        <fullName evidence="16">Flap structure-specific endonuclease 1</fullName>
    </alternativeName>
</protein>
<comment type="function">
    <text evidence="13 16">Structure-specific nuclease with 5'-flap endonuclease and 5'-3' exonuclease activities involved in DNA replication and repair. During DNA replication, cleaves the 5'-overhanging flap structure that is generated by displacement synthesis when DNA polymerase encounters the 5'-end of a downstream Okazaki fragment. It enters the flap from the 5'-end and then tracks to cleave the flap base, leaving a nick for ligation. Also involved in the long patch base excision repair (LP-BER) pathway, by cleaving within the apurinic/apyrimidinic (AP) site-terminated flap. Acts as a genome stabilization factor that prevents flaps from equilibrating into structures that lead to duplications and deletions. Also possesses 5'-3' exonuclease activity on nicked or gapped double-stranded DNA, and exhibits RNase H activity. Also involved in replication and repair of rDNA and in repairing mitochondrial DNA.</text>
</comment>
<evidence type="ECO:0000256" key="9">
    <source>
        <dbReference type="ARBA" id="ARBA00022842"/>
    </source>
</evidence>
<evidence type="ECO:0000256" key="15">
    <source>
        <dbReference type="ARBA" id="ARBA00063178"/>
    </source>
</evidence>
<dbReference type="CDD" id="cd09907">
    <property type="entry name" value="H3TH_FEN1-Euk"/>
    <property type="match status" value="1"/>
</dbReference>
<dbReference type="GO" id="GO:0005739">
    <property type="term" value="C:mitochondrion"/>
    <property type="evidence" value="ECO:0007669"/>
    <property type="project" value="UniProtKB-SubCell"/>
</dbReference>
<dbReference type="InterPro" id="IPR029060">
    <property type="entry name" value="PIN-like_dom_sf"/>
</dbReference>
<dbReference type="SUPFAM" id="SSF47807">
    <property type="entry name" value="5' to 3' exonuclease, C-terminal subdomain"/>
    <property type="match status" value="1"/>
</dbReference>
<keyword evidence="9 16" id="KW-0460">Magnesium</keyword>
<comment type="subcellular location">
    <subcellularLocation>
        <location evidence="16">Nucleus</location>
        <location evidence="16">Nucleolus</location>
    </subcellularLocation>
    <subcellularLocation>
        <location evidence="16">Nucleus</location>
        <location evidence="16">Nucleoplasm</location>
    </subcellularLocation>
    <subcellularLocation>
        <location evidence="16">Mitochondrion</location>
    </subcellularLocation>
    <text evidence="16">Resides mostly in the nucleoli and relocalizes to the nucleoplasm upon DNA damage.</text>
</comment>
<evidence type="ECO:0000256" key="3">
    <source>
        <dbReference type="ARBA" id="ARBA00022722"/>
    </source>
</evidence>
<dbReference type="InterPro" id="IPR008918">
    <property type="entry name" value="HhH2"/>
</dbReference>
<evidence type="ECO:0000313" key="20">
    <source>
        <dbReference type="EMBL" id="ORX72389.1"/>
    </source>
</evidence>
<dbReference type="InterPro" id="IPR006084">
    <property type="entry name" value="XPG/Rad2"/>
</dbReference>
<evidence type="ECO:0000256" key="12">
    <source>
        <dbReference type="ARBA" id="ARBA00023242"/>
    </source>
</evidence>
<evidence type="ECO:0000256" key="7">
    <source>
        <dbReference type="ARBA" id="ARBA00022801"/>
    </source>
</evidence>
<evidence type="ECO:0000256" key="17">
    <source>
        <dbReference type="SAM" id="MobiDB-lite"/>
    </source>
</evidence>
<gene>
    <name evidence="20" type="ORF">DL89DRAFT_112673</name>
</gene>
<evidence type="ECO:0000256" key="6">
    <source>
        <dbReference type="ARBA" id="ARBA00022763"/>
    </source>
</evidence>
<evidence type="ECO:0000259" key="19">
    <source>
        <dbReference type="SMART" id="SM00485"/>
    </source>
</evidence>
<dbReference type="Gene3D" id="3.40.50.1010">
    <property type="entry name" value="5'-nuclease"/>
    <property type="match status" value="1"/>
</dbReference>
<dbReference type="PANTHER" id="PTHR11081:SF9">
    <property type="entry name" value="FLAP ENDONUCLEASE 1"/>
    <property type="match status" value="1"/>
</dbReference>
<dbReference type="EMBL" id="MCFD01000003">
    <property type="protein sequence ID" value="ORX72389.1"/>
    <property type="molecule type" value="Genomic_DNA"/>
</dbReference>
<evidence type="ECO:0000256" key="5">
    <source>
        <dbReference type="ARBA" id="ARBA00022759"/>
    </source>
</evidence>
<keyword evidence="21" id="KW-1185">Reference proteome</keyword>
<evidence type="ECO:0000313" key="21">
    <source>
        <dbReference type="Proteomes" id="UP000193922"/>
    </source>
</evidence>
<dbReference type="GeneID" id="63799773"/>
<evidence type="ECO:0000256" key="13">
    <source>
        <dbReference type="ARBA" id="ARBA00029382"/>
    </source>
</evidence>
<dbReference type="SMART" id="SM00484">
    <property type="entry name" value="XPGI"/>
    <property type="match status" value="1"/>
</dbReference>
<evidence type="ECO:0000256" key="16">
    <source>
        <dbReference type="HAMAP-Rule" id="MF_03140"/>
    </source>
</evidence>
<dbReference type="Pfam" id="PF00752">
    <property type="entry name" value="XPG_N"/>
    <property type="match status" value="1"/>
</dbReference>
<comment type="caution">
    <text evidence="20">The sequence shown here is derived from an EMBL/GenBank/DDBJ whole genome shotgun (WGS) entry which is preliminary data.</text>
</comment>
<dbReference type="GO" id="GO:0043137">
    <property type="term" value="P:DNA replication, removal of RNA primer"/>
    <property type="evidence" value="ECO:0007669"/>
    <property type="project" value="UniProtKB-UniRule"/>
</dbReference>
<keyword evidence="8 16" id="KW-0269">Exonuclease</keyword>
<evidence type="ECO:0000256" key="14">
    <source>
        <dbReference type="ARBA" id="ARBA00034726"/>
    </source>
</evidence>
<dbReference type="SMART" id="SM00485">
    <property type="entry name" value="XPGN"/>
    <property type="match status" value="1"/>
</dbReference>
<dbReference type="Pfam" id="PF00867">
    <property type="entry name" value="XPG_I"/>
    <property type="match status" value="1"/>
</dbReference>
<feature type="compositionally biased region" description="Basic and acidic residues" evidence="17">
    <location>
        <begin position="96"/>
        <end position="115"/>
    </location>
</feature>
<dbReference type="InterPro" id="IPR006086">
    <property type="entry name" value="XPG-I_dom"/>
</dbReference>
<proteinExistence type="inferred from homology"/>
<dbReference type="GO" id="GO:0000287">
    <property type="term" value="F:magnesium ion binding"/>
    <property type="evidence" value="ECO:0007669"/>
    <property type="project" value="UniProtKB-UniRule"/>
</dbReference>
<dbReference type="GO" id="GO:0008409">
    <property type="term" value="F:5'-3' exonuclease activity"/>
    <property type="evidence" value="ECO:0007669"/>
    <property type="project" value="UniProtKB-UniRule"/>
</dbReference>
<dbReference type="FunFam" id="1.10.150.20:FF:000009">
    <property type="entry name" value="Flap endonuclease 1"/>
    <property type="match status" value="1"/>
</dbReference>
<evidence type="ECO:0000256" key="1">
    <source>
        <dbReference type="ARBA" id="ARBA00022553"/>
    </source>
</evidence>
<dbReference type="CDD" id="cd09867">
    <property type="entry name" value="PIN_FEN1"/>
    <property type="match status" value="1"/>
</dbReference>
<keyword evidence="7 16" id="KW-0378">Hydrolase</keyword>
<dbReference type="InterPro" id="IPR023426">
    <property type="entry name" value="Flap_endonuc"/>
</dbReference>
<dbReference type="InterPro" id="IPR036279">
    <property type="entry name" value="5-3_exonuclease_C_sf"/>
</dbReference>
<feature type="region of interest" description="Disordered" evidence="17">
    <location>
        <begin position="349"/>
        <end position="381"/>
    </location>
</feature>
<evidence type="ECO:0000256" key="10">
    <source>
        <dbReference type="ARBA" id="ARBA00023128"/>
    </source>
</evidence>
<keyword evidence="2 16" id="KW-0235">DNA replication</keyword>
<dbReference type="GO" id="GO:0005654">
    <property type="term" value="C:nucleoplasm"/>
    <property type="evidence" value="ECO:0007669"/>
    <property type="project" value="UniProtKB-SubCell"/>
</dbReference>
<dbReference type="PRINTS" id="PR00853">
    <property type="entry name" value="XPGRADSUPER"/>
</dbReference>
<keyword evidence="4 16" id="KW-0479">Metal-binding</keyword>
<keyword evidence="6 16" id="KW-0227">DNA damage</keyword>